<keyword evidence="7 12" id="KW-0808">Transferase</keyword>
<dbReference type="GO" id="GO:0046656">
    <property type="term" value="P:folic acid biosynthetic process"/>
    <property type="evidence" value="ECO:0007669"/>
    <property type="project" value="UniProtKB-KW"/>
</dbReference>
<keyword evidence="9 12" id="KW-0460">Magnesium</keyword>
<dbReference type="PROSITE" id="PS50972">
    <property type="entry name" value="PTERIN_BINDING"/>
    <property type="match status" value="1"/>
</dbReference>
<dbReference type="Pfam" id="PF00809">
    <property type="entry name" value="Pterin_bind"/>
    <property type="match status" value="1"/>
</dbReference>
<dbReference type="PANTHER" id="PTHR20941">
    <property type="entry name" value="FOLATE SYNTHESIS PROTEINS"/>
    <property type="match status" value="1"/>
</dbReference>
<keyword evidence="15" id="KW-1185">Reference proteome</keyword>
<dbReference type="GO" id="GO:0004156">
    <property type="term" value="F:dihydropteroate synthase activity"/>
    <property type="evidence" value="ECO:0007669"/>
    <property type="project" value="UniProtKB-EC"/>
</dbReference>
<accession>A0A916T1R0</accession>
<name>A0A916T1R0_9MICO</name>
<gene>
    <name evidence="14" type="ORF">GCM10011492_16770</name>
</gene>
<dbReference type="RefSeq" id="WP_229749571.1">
    <property type="nucleotide sequence ID" value="NZ_BMHI01000002.1"/>
</dbReference>
<comment type="similarity">
    <text evidence="4 12">Belongs to the DHPS family.</text>
</comment>
<dbReference type="InterPro" id="IPR000489">
    <property type="entry name" value="Pterin-binding_dom"/>
</dbReference>
<evidence type="ECO:0000256" key="5">
    <source>
        <dbReference type="ARBA" id="ARBA00012458"/>
    </source>
</evidence>
<evidence type="ECO:0000256" key="7">
    <source>
        <dbReference type="ARBA" id="ARBA00022679"/>
    </source>
</evidence>
<evidence type="ECO:0000256" key="8">
    <source>
        <dbReference type="ARBA" id="ARBA00022723"/>
    </source>
</evidence>
<dbReference type="InterPro" id="IPR011005">
    <property type="entry name" value="Dihydropteroate_synth-like_sf"/>
</dbReference>
<dbReference type="NCBIfam" id="TIGR01496">
    <property type="entry name" value="DHPS"/>
    <property type="match status" value="1"/>
</dbReference>
<dbReference type="FunFam" id="3.20.20.20:FF:000006">
    <property type="entry name" value="Dihydropteroate synthase"/>
    <property type="match status" value="1"/>
</dbReference>
<keyword evidence="8 12" id="KW-0479">Metal-binding</keyword>
<evidence type="ECO:0000256" key="2">
    <source>
        <dbReference type="ARBA" id="ARBA00001946"/>
    </source>
</evidence>
<dbReference type="GO" id="GO:0046872">
    <property type="term" value="F:metal ion binding"/>
    <property type="evidence" value="ECO:0007669"/>
    <property type="project" value="UniProtKB-KW"/>
</dbReference>
<dbReference type="SUPFAM" id="SSF51717">
    <property type="entry name" value="Dihydropteroate synthetase-like"/>
    <property type="match status" value="1"/>
</dbReference>
<evidence type="ECO:0000313" key="15">
    <source>
        <dbReference type="Proteomes" id="UP000636793"/>
    </source>
</evidence>
<dbReference type="CDD" id="cd00739">
    <property type="entry name" value="DHPS"/>
    <property type="match status" value="1"/>
</dbReference>
<comment type="cofactor">
    <cofactor evidence="2 12">
        <name>Mg(2+)</name>
        <dbReference type="ChEBI" id="CHEBI:18420"/>
    </cofactor>
</comment>
<dbReference type="PROSITE" id="PS00792">
    <property type="entry name" value="DHPS_1"/>
    <property type="match status" value="1"/>
</dbReference>
<dbReference type="GO" id="GO:0046654">
    <property type="term" value="P:tetrahydrofolate biosynthetic process"/>
    <property type="evidence" value="ECO:0007669"/>
    <property type="project" value="TreeGrafter"/>
</dbReference>
<evidence type="ECO:0000256" key="9">
    <source>
        <dbReference type="ARBA" id="ARBA00022842"/>
    </source>
</evidence>
<evidence type="ECO:0000256" key="4">
    <source>
        <dbReference type="ARBA" id="ARBA00009503"/>
    </source>
</evidence>
<feature type="domain" description="Pterin-binding" evidence="13">
    <location>
        <begin position="18"/>
        <end position="278"/>
    </location>
</feature>
<dbReference type="PANTHER" id="PTHR20941:SF1">
    <property type="entry name" value="FOLIC ACID SYNTHESIS PROTEIN FOL1"/>
    <property type="match status" value="1"/>
</dbReference>
<dbReference type="EMBL" id="BMHI01000002">
    <property type="protein sequence ID" value="GGB27113.1"/>
    <property type="molecule type" value="Genomic_DNA"/>
</dbReference>
<comment type="function">
    <text evidence="12">Catalyzes the condensation of para-aminobenzoate (pABA) with 6-hydroxymethyl-7,8-dihydropterin diphosphate (DHPt-PP) to form 7,8-dihydropteroate (H2Pte), the immediate precursor of folate derivatives.</text>
</comment>
<dbReference type="Gene3D" id="3.20.20.20">
    <property type="entry name" value="Dihydropteroate synthase-like"/>
    <property type="match status" value="1"/>
</dbReference>
<comment type="pathway">
    <text evidence="3 12">Cofactor biosynthesis; tetrahydrofolate biosynthesis; 7,8-dihydrofolate from 2-amino-4-hydroxy-6-hydroxymethyl-7,8-dihydropteridine diphosphate and 4-aminobenzoate: step 1/2.</text>
</comment>
<keyword evidence="10 12" id="KW-0289">Folate biosynthesis</keyword>
<organism evidence="14 15">
    <name type="scientific">Flexivirga endophytica</name>
    <dbReference type="NCBI Taxonomy" id="1849103"/>
    <lineage>
        <taxon>Bacteria</taxon>
        <taxon>Bacillati</taxon>
        <taxon>Actinomycetota</taxon>
        <taxon>Actinomycetes</taxon>
        <taxon>Micrococcales</taxon>
        <taxon>Dermacoccaceae</taxon>
        <taxon>Flexivirga</taxon>
    </lineage>
</organism>
<evidence type="ECO:0000256" key="1">
    <source>
        <dbReference type="ARBA" id="ARBA00000012"/>
    </source>
</evidence>
<dbReference type="EC" id="2.5.1.15" evidence="5 12"/>
<comment type="caution">
    <text evidence="14">The sequence shown here is derived from an EMBL/GenBank/DDBJ whole genome shotgun (WGS) entry which is preliminary data.</text>
</comment>
<dbReference type="InterPro" id="IPR006390">
    <property type="entry name" value="DHP_synth_dom"/>
</dbReference>
<evidence type="ECO:0000256" key="12">
    <source>
        <dbReference type="RuleBase" id="RU361205"/>
    </source>
</evidence>
<protein>
    <recommendedName>
        <fullName evidence="6 12">Dihydropteroate synthase</fullName>
        <shortName evidence="12">DHPS</shortName>
        <ecNumber evidence="5 12">2.5.1.15</ecNumber>
    </recommendedName>
    <alternativeName>
        <fullName evidence="11 12">Dihydropteroate pyrophosphorylase</fullName>
    </alternativeName>
</protein>
<evidence type="ECO:0000256" key="11">
    <source>
        <dbReference type="ARBA" id="ARBA00030193"/>
    </source>
</evidence>
<proteinExistence type="inferred from homology"/>
<dbReference type="GO" id="GO:0005829">
    <property type="term" value="C:cytosol"/>
    <property type="evidence" value="ECO:0007669"/>
    <property type="project" value="TreeGrafter"/>
</dbReference>
<dbReference type="Proteomes" id="UP000636793">
    <property type="component" value="Unassembled WGS sequence"/>
</dbReference>
<reference evidence="14" key="2">
    <citation type="submission" date="2020-09" db="EMBL/GenBank/DDBJ databases">
        <authorList>
            <person name="Sun Q."/>
            <person name="Zhou Y."/>
        </authorList>
    </citation>
    <scope>NUCLEOTIDE SEQUENCE</scope>
    <source>
        <strain evidence="14">CGMCC 1.15085</strain>
    </source>
</reference>
<evidence type="ECO:0000256" key="10">
    <source>
        <dbReference type="ARBA" id="ARBA00022909"/>
    </source>
</evidence>
<dbReference type="PROSITE" id="PS00793">
    <property type="entry name" value="DHPS_2"/>
    <property type="match status" value="1"/>
</dbReference>
<comment type="catalytic activity">
    <reaction evidence="1">
        <text>(7,8-dihydropterin-6-yl)methyl diphosphate + 4-aminobenzoate = 7,8-dihydropteroate + diphosphate</text>
        <dbReference type="Rhea" id="RHEA:19949"/>
        <dbReference type="ChEBI" id="CHEBI:17836"/>
        <dbReference type="ChEBI" id="CHEBI:17839"/>
        <dbReference type="ChEBI" id="CHEBI:33019"/>
        <dbReference type="ChEBI" id="CHEBI:72950"/>
        <dbReference type="EC" id="2.5.1.15"/>
    </reaction>
</comment>
<evidence type="ECO:0000256" key="3">
    <source>
        <dbReference type="ARBA" id="ARBA00004763"/>
    </source>
</evidence>
<reference evidence="14" key="1">
    <citation type="journal article" date="2014" name="Int. J. Syst. Evol. Microbiol.">
        <title>Complete genome sequence of Corynebacterium casei LMG S-19264T (=DSM 44701T), isolated from a smear-ripened cheese.</title>
        <authorList>
            <consortium name="US DOE Joint Genome Institute (JGI-PGF)"/>
            <person name="Walter F."/>
            <person name="Albersmeier A."/>
            <person name="Kalinowski J."/>
            <person name="Ruckert C."/>
        </authorList>
    </citation>
    <scope>NUCLEOTIDE SEQUENCE</scope>
    <source>
        <strain evidence="14">CGMCC 1.15085</strain>
    </source>
</reference>
<evidence type="ECO:0000313" key="14">
    <source>
        <dbReference type="EMBL" id="GGB27113.1"/>
    </source>
</evidence>
<evidence type="ECO:0000256" key="6">
    <source>
        <dbReference type="ARBA" id="ARBA00016919"/>
    </source>
</evidence>
<evidence type="ECO:0000259" key="13">
    <source>
        <dbReference type="PROSITE" id="PS50972"/>
    </source>
</evidence>
<dbReference type="AlphaFoldDB" id="A0A916T1R0"/>
<sequence length="313" mass="32938">MAAAALTSVLPQRPADRPLVMGVVNVTPDSFSDGGRYFDAGAAVAHGHELIAQGADIIDIGGESTRPGAQRPTVPEELGRVIPVVEGLADAGVWISVDTMRASVAEAAVQSGARIINDVSGGLADPEMTSVAARTGAGFVVMHWRGHSHDMQTRAVYDDVTADVCRELADQVGAALDAGVSREQIVIDPGLGFAKTGEQNWVLLQHLSAFQQMQLPVLVGASRKSFLARVGSRTGGPVPAEQRDFATAAVSVVLAQADVWAIRVHDVRSTFAACDVVSHIRKAHPTKFSAASHPRYFAGTPSPRSGVSWVHDD</sequence>
<dbReference type="InterPro" id="IPR045031">
    <property type="entry name" value="DHP_synth-like"/>
</dbReference>